<organism evidence="1 2">
    <name type="scientific">Desulforamulus aquiferis</name>
    <dbReference type="NCBI Taxonomy" id="1397668"/>
    <lineage>
        <taxon>Bacteria</taxon>
        <taxon>Bacillati</taxon>
        <taxon>Bacillota</taxon>
        <taxon>Clostridia</taxon>
        <taxon>Eubacteriales</taxon>
        <taxon>Peptococcaceae</taxon>
        <taxon>Desulforamulus</taxon>
    </lineage>
</organism>
<gene>
    <name evidence="1" type="ORF">P6N53_07885</name>
</gene>
<reference evidence="1" key="2">
    <citation type="submission" date="2023-03" db="EMBL/GenBank/DDBJ databases">
        <authorList>
            <person name="Zhang Z."/>
        </authorList>
    </citation>
    <scope>NUCLEOTIDE SEQUENCE</scope>
    <source>
        <strain evidence="1">DSA</strain>
    </source>
</reference>
<name>A0AAW7ZD02_9FIRM</name>
<accession>A0AAW7ZD02</accession>
<dbReference type="Proteomes" id="UP001172911">
    <property type="component" value="Unassembled WGS sequence"/>
</dbReference>
<comment type="caution">
    <text evidence="1">The sequence shown here is derived from an EMBL/GenBank/DDBJ whole genome shotgun (WGS) entry which is preliminary data.</text>
</comment>
<dbReference type="EMBL" id="JARPTC010000010">
    <property type="protein sequence ID" value="MDO7787135.1"/>
    <property type="molecule type" value="Genomic_DNA"/>
</dbReference>
<evidence type="ECO:0000313" key="1">
    <source>
        <dbReference type="EMBL" id="MDO7787135.1"/>
    </source>
</evidence>
<reference evidence="1" key="1">
    <citation type="journal article" date="2023" name="J. Hazard. Mater.">
        <title>Anaerobic biodegradation of pyrene and benzo[a]pyrene by a new sulfate-reducing Desulforamulus aquiferis strain DSA.</title>
        <authorList>
            <person name="Zhang Z."/>
            <person name="Sun J."/>
            <person name="Gong X."/>
            <person name="Wang C."/>
            <person name="Wang H."/>
        </authorList>
    </citation>
    <scope>NUCLEOTIDE SEQUENCE</scope>
    <source>
        <strain evidence="1">DSA</strain>
    </source>
</reference>
<keyword evidence="2" id="KW-1185">Reference proteome</keyword>
<dbReference type="AlphaFoldDB" id="A0AAW7ZD02"/>
<evidence type="ECO:0000313" key="2">
    <source>
        <dbReference type="Proteomes" id="UP001172911"/>
    </source>
</evidence>
<sequence length="59" mass="7314">MEELEVRRWLREAKREYEELEKICKDDPNQQNRFNLTLAQWEVKFAEAKLKNMKKRDTS</sequence>
<protein>
    <submittedName>
        <fullName evidence="1">Uncharacterized protein</fullName>
    </submittedName>
</protein>
<proteinExistence type="predicted"/>
<dbReference type="RefSeq" id="WP_304542280.1">
    <property type="nucleotide sequence ID" value="NZ_JARPTC010000010.1"/>
</dbReference>